<name>A0A4C1VRS5_EUMVA</name>
<evidence type="ECO:0000313" key="8">
    <source>
        <dbReference type="Proteomes" id="UP000299102"/>
    </source>
</evidence>
<evidence type="ECO:0000256" key="5">
    <source>
        <dbReference type="SAM" id="SignalP"/>
    </source>
</evidence>
<dbReference type="InterPro" id="IPR001254">
    <property type="entry name" value="Trypsin_dom"/>
</dbReference>
<protein>
    <submittedName>
        <fullName evidence="7">Collagenase</fullName>
    </submittedName>
</protein>
<keyword evidence="3" id="KW-0720">Serine protease</keyword>
<dbReference type="PROSITE" id="PS00135">
    <property type="entry name" value="TRYPSIN_SER"/>
    <property type="match status" value="1"/>
</dbReference>
<feature type="chain" id="PRO_5020037986" evidence="5">
    <location>
        <begin position="17"/>
        <end position="265"/>
    </location>
</feature>
<dbReference type="Proteomes" id="UP000299102">
    <property type="component" value="Unassembled WGS sequence"/>
</dbReference>
<keyword evidence="4" id="KW-1015">Disulfide bond</keyword>
<dbReference type="AlphaFoldDB" id="A0A4C1VRS5"/>
<keyword evidence="2" id="KW-0378">Hydrolase</keyword>
<dbReference type="Pfam" id="PF00089">
    <property type="entry name" value="Trypsin"/>
    <property type="match status" value="1"/>
</dbReference>
<organism evidence="7 8">
    <name type="scientific">Eumeta variegata</name>
    <name type="common">Bagworm moth</name>
    <name type="synonym">Eumeta japonica</name>
    <dbReference type="NCBI Taxonomy" id="151549"/>
    <lineage>
        <taxon>Eukaryota</taxon>
        <taxon>Metazoa</taxon>
        <taxon>Ecdysozoa</taxon>
        <taxon>Arthropoda</taxon>
        <taxon>Hexapoda</taxon>
        <taxon>Insecta</taxon>
        <taxon>Pterygota</taxon>
        <taxon>Neoptera</taxon>
        <taxon>Endopterygota</taxon>
        <taxon>Lepidoptera</taxon>
        <taxon>Glossata</taxon>
        <taxon>Ditrysia</taxon>
        <taxon>Tineoidea</taxon>
        <taxon>Psychidae</taxon>
        <taxon>Oiketicinae</taxon>
        <taxon>Eumeta</taxon>
    </lineage>
</organism>
<evidence type="ECO:0000256" key="2">
    <source>
        <dbReference type="ARBA" id="ARBA00022801"/>
    </source>
</evidence>
<dbReference type="InterPro" id="IPR009003">
    <property type="entry name" value="Peptidase_S1_PA"/>
</dbReference>
<dbReference type="PANTHER" id="PTHR24276:SF91">
    <property type="entry name" value="AT26814P-RELATED"/>
    <property type="match status" value="1"/>
</dbReference>
<dbReference type="Gene3D" id="2.40.10.10">
    <property type="entry name" value="Trypsin-like serine proteases"/>
    <property type="match status" value="1"/>
</dbReference>
<accession>A0A4C1VRS5</accession>
<evidence type="ECO:0000256" key="4">
    <source>
        <dbReference type="ARBA" id="ARBA00023157"/>
    </source>
</evidence>
<keyword evidence="5" id="KW-0732">Signal</keyword>
<dbReference type="PROSITE" id="PS50240">
    <property type="entry name" value="TRYPSIN_DOM"/>
    <property type="match status" value="1"/>
</dbReference>
<feature type="domain" description="Peptidase S1" evidence="6">
    <location>
        <begin position="58"/>
        <end position="265"/>
    </location>
</feature>
<dbReference type="InterPro" id="IPR050430">
    <property type="entry name" value="Peptidase_S1"/>
</dbReference>
<reference evidence="7 8" key="1">
    <citation type="journal article" date="2019" name="Commun. Biol.">
        <title>The bagworm genome reveals a unique fibroin gene that provides high tensile strength.</title>
        <authorList>
            <person name="Kono N."/>
            <person name="Nakamura H."/>
            <person name="Ohtoshi R."/>
            <person name="Tomita M."/>
            <person name="Numata K."/>
            <person name="Arakawa K."/>
        </authorList>
    </citation>
    <scope>NUCLEOTIDE SEQUENCE [LARGE SCALE GENOMIC DNA]</scope>
</reference>
<dbReference type="PANTHER" id="PTHR24276">
    <property type="entry name" value="POLYSERASE-RELATED"/>
    <property type="match status" value="1"/>
</dbReference>
<dbReference type="InterPro" id="IPR043504">
    <property type="entry name" value="Peptidase_S1_PA_chymotrypsin"/>
</dbReference>
<dbReference type="EMBL" id="BGZK01000406">
    <property type="protein sequence ID" value="GBP41798.1"/>
    <property type="molecule type" value="Genomic_DNA"/>
</dbReference>
<feature type="signal peptide" evidence="5">
    <location>
        <begin position="1"/>
        <end position="16"/>
    </location>
</feature>
<dbReference type="GO" id="GO:0006508">
    <property type="term" value="P:proteolysis"/>
    <property type="evidence" value="ECO:0007669"/>
    <property type="project" value="UniProtKB-KW"/>
</dbReference>
<dbReference type="SUPFAM" id="SSF50494">
    <property type="entry name" value="Trypsin-like serine proteases"/>
    <property type="match status" value="1"/>
</dbReference>
<evidence type="ECO:0000313" key="7">
    <source>
        <dbReference type="EMBL" id="GBP41798.1"/>
    </source>
</evidence>
<comment type="caution">
    <text evidence="7">The sequence shown here is derived from an EMBL/GenBank/DDBJ whole genome shotgun (WGS) entry which is preliminary data.</text>
</comment>
<evidence type="ECO:0000259" key="6">
    <source>
        <dbReference type="PROSITE" id="PS50240"/>
    </source>
</evidence>
<proteinExistence type="predicted"/>
<dbReference type="STRING" id="151549.A0A4C1VRS5"/>
<dbReference type="SMART" id="SM00020">
    <property type="entry name" value="Tryp_SPc"/>
    <property type="match status" value="1"/>
</dbReference>
<evidence type="ECO:0000256" key="3">
    <source>
        <dbReference type="ARBA" id="ARBA00022825"/>
    </source>
</evidence>
<dbReference type="GO" id="GO:0004252">
    <property type="term" value="F:serine-type endopeptidase activity"/>
    <property type="evidence" value="ECO:0007669"/>
    <property type="project" value="InterPro"/>
</dbReference>
<evidence type="ECO:0000256" key="1">
    <source>
        <dbReference type="ARBA" id="ARBA00022670"/>
    </source>
</evidence>
<dbReference type="InterPro" id="IPR033116">
    <property type="entry name" value="TRYPSIN_SER"/>
</dbReference>
<keyword evidence="8" id="KW-1185">Reference proteome</keyword>
<keyword evidence="1" id="KW-0645">Protease</keyword>
<sequence>MKVLLGIFLLCAAVCAKPQEQVHVTKESISAFDYHAKFGFAEAARVKQAEEAGAAGRIVGGTTAALGAYPYQAGLVITMTTGGTSICGACLFNEQPSGDRCPLLVGWPQPSAPIRSRIGIDYYILRRYPHCHIVHTIRNIALPTNALNQNFAGQWAWASGFGRTSDTAAIGTNQVLSHVRVQVITNAVCQQTFGNFIFASTLCTSGAGRVGVCSGDSGGPLALDWGGQRILIGIASFVSSRGCTQSLPSAFARVTSFDSWIRARL</sequence>
<dbReference type="OrthoDB" id="5565075at2759"/>
<gene>
    <name evidence="7" type="ORF">EVAR_26920_1</name>
</gene>